<feature type="region of interest" description="Disordered" evidence="2">
    <location>
        <begin position="467"/>
        <end position="494"/>
    </location>
</feature>
<feature type="compositionally biased region" description="Polar residues" evidence="2">
    <location>
        <begin position="177"/>
        <end position="199"/>
    </location>
</feature>
<dbReference type="Proteomes" id="UP001310890">
    <property type="component" value="Unassembled WGS sequence"/>
</dbReference>
<gene>
    <name evidence="3" type="ORF">LTR62_006918</name>
</gene>
<comment type="caution">
    <text evidence="3">The sequence shown here is derived from an EMBL/GenBank/DDBJ whole genome shotgun (WGS) entry which is preliminary data.</text>
</comment>
<proteinExistence type="predicted"/>
<feature type="compositionally biased region" description="Basic and acidic residues" evidence="2">
    <location>
        <begin position="428"/>
        <end position="447"/>
    </location>
</feature>
<dbReference type="EMBL" id="JAVRRL010000062">
    <property type="protein sequence ID" value="KAK5109567.1"/>
    <property type="molecule type" value="Genomic_DNA"/>
</dbReference>
<keyword evidence="1" id="KW-0175">Coiled coil</keyword>
<accession>A0AAN7TMZ0</accession>
<dbReference type="AlphaFoldDB" id="A0AAN7TMZ0"/>
<evidence type="ECO:0000256" key="2">
    <source>
        <dbReference type="SAM" id="MobiDB-lite"/>
    </source>
</evidence>
<evidence type="ECO:0000256" key="1">
    <source>
        <dbReference type="SAM" id="Coils"/>
    </source>
</evidence>
<feature type="coiled-coil region" evidence="1">
    <location>
        <begin position="19"/>
        <end position="46"/>
    </location>
</feature>
<feature type="region of interest" description="Disordered" evidence="2">
    <location>
        <begin position="276"/>
        <end position="363"/>
    </location>
</feature>
<sequence length="494" mass="53070">MNVTAITPQYIGTLLTGFVEDVQERLAKLEQANTALHQENEQLKATQTFTQVKLTQQSVAFTALELKHAILTEDIEFIRTVQQNAQSTVQPGRDTVDGKVMRARAEALKASSAAKSILNDVHSKDQSLRNVLENYSAKYDLLAERIQACEQTVANSTPIITSTATGDRVILTLPRRVSTSPQDSIGTSSNVQDSVEQPTSSAFKLSQEVALATQASAKAQCTPITVYPNTASISAGMLSMRTARDSSVVSSVTFLGDSSPQKNHLAPAAAIRPAVPTFDTPDKENVPSEQHTEEAVLPSIEPMDGIIEQFESNRPAKRQRSDSQNSSAVDDTICLDDGDSDSSGIIVATRPQKKSIRSSEPPEIRAVRPTAVNGTSGSRPTKAQAAEAAHTAFAAQVASSGCRRGPGSFISPESTEYANLKEAFQFRSGHEETHPPQHRKASDRLSQDGEDSQLIAEGVQAAFPMPTIRRSARVPKPNQYNSTATVEDAAASGE</sequence>
<feature type="region of interest" description="Disordered" evidence="2">
    <location>
        <begin position="176"/>
        <end position="199"/>
    </location>
</feature>
<name>A0AAN7TMZ0_9PEZI</name>
<feature type="region of interest" description="Disordered" evidence="2">
    <location>
        <begin position="428"/>
        <end position="454"/>
    </location>
</feature>
<feature type="compositionally biased region" description="Basic and acidic residues" evidence="2">
    <location>
        <begin position="280"/>
        <end position="294"/>
    </location>
</feature>
<evidence type="ECO:0000313" key="3">
    <source>
        <dbReference type="EMBL" id="KAK5109567.1"/>
    </source>
</evidence>
<protein>
    <submittedName>
        <fullName evidence="3">Uncharacterized protein</fullName>
    </submittedName>
</protein>
<evidence type="ECO:0000313" key="4">
    <source>
        <dbReference type="Proteomes" id="UP001310890"/>
    </source>
</evidence>
<organism evidence="3 4">
    <name type="scientific">Meristemomyces frigidus</name>
    <dbReference type="NCBI Taxonomy" id="1508187"/>
    <lineage>
        <taxon>Eukaryota</taxon>
        <taxon>Fungi</taxon>
        <taxon>Dikarya</taxon>
        <taxon>Ascomycota</taxon>
        <taxon>Pezizomycotina</taxon>
        <taxon>Dothideomycetes</taxon>
        <taxon>Dothideomycetidae</taxon>
        <taxon>Mycosphaerellales</taxon>
        <taxon>Teratosphaeriaceae</taxon>
        <taxon>Meristemomyces</taxon>
    </lineage>
</organism>
<reference evidence="3" key="1">
    <citation type="submission" date="2023-08" db="EMBL/GenBank/DDBJ databases">
        <title>Black Yeasts Isolated from many extreme environments.</title>
        <authorList>
            <person name="Coleine C."/>
            <person name="Stajich J.E."/>
            <person name="Selbmann L."/>
        </authorList>
    </citation>
    <scope>NUCLEOTIDE SEQUENCE</scope>
    <source>
        <strain evidence="3">CCFEE 5401</strain>
    </source>
</reference>